<dbReference type="Proteomes" id="UP000199628">
    <property type="component" value="Unassembled WGS sequence"/>
</dbReference>
<keyword evidence="4" id="KW-1185">Reference proteome</keyword>
<evidence type="ECO:0000256" key="1">
    <source>
        <dbReference type="ARBA" id="ARBA00022679"/>
    </source>
</evidence>
<dbReference type="Pfam" id="PF08241">
    <property type="entry name" value="Methyltransf_11"/>
    <property type="match status" value="1"/>
</dbReference>
<dbReference type="GO" id="GO:0032259">
    <property type="term" value="P:methylation"/>
    <property type="evidence" value="ECO:0007669"/>
    <property type="project" value="UniProtKB-KW"/>
</dbReference>
<name>A0A1G6WD62_9RHOB</name>
<dbReference type="SUPFAM" id="SSF53335">
    <property type="entry name" value="S-adenosyl-L-methionine-dependent methyltransferases"/>
    <property type="match status" value="1"/>
</dbReference>
<dbReference type="InterPro" id="IPR013216">
    <property type="entry name" value="Methyltransf_11"/>
</dbReference>
<proteinExistence type="predicted"/>
<reference evidence="4" key="1">
    <citation type="submission" date="2016-10" db="EMBL/GenBank/DDBJ databases">
        <authorList>
            <person name="Varghese N."/>
            <person name="Submissions S."/>
        </authorList>
    </citation>
    <scope>NUCLEOTIDE SEQUENCE [LARGE SCALE GENOMIC DNA]</scope>
    <source>
        <strain evidence="4">CGMCC 1.9108</strain>
    </source>
</reference>
<dbReference type="Gene3D" id="3.40.50.150">
    <property type="entry name" value="Vaccinia Virus protein VP39"/>
    <property type="match status" value="1"/>
</dbReference>
<organism evidence="3 4">
    <name type="scientific">Ruegeria marina</name>
    <dbReference type="NCBI Taxonomy" id="639004"/>
    <lineage>
        <taxon>Bacteria</taxon>
        <taxon>Pseudomonadati</taxon>
        <taxon>Pseudomonadota</taxon>
        <taxon>Alphaproteobacteria</taxon>
        <taxon>Rhodobacterales</taxon>
        <taxon>Roseobacteraceae</taxon>
        <taxon>Ruegeria</taxon>
    </lineage>
</organism>
<dbReference type="InterPro" id="IPR050447">
    <property type="entry name" value="Erg6_SMT_methyltransf"/>
</dbReference>
<dbReference type="EMBL" id="FMZV01000009">
    <property type="protein sequence ID" value="SDD63739.1"/>
    <property type="molecule type" value="Genomic_DNA"/>
</dbReference>
<gene>
    <name evidence="3" type="ORF">SAMN04488239_10945</name>
</gene>
<evidence type="ECO:0000313" key="4">
    <source>
        <dbReference type="Proteomes" id="UP000199628"/>
    </source>
</evidence>
<dbReference type="STRING" id="639004.SAMN04488239_10945"/>
<feature type="domain" description="Methyltransferase type 11" evidence="2">
    <location>
        <begin position="2"/>
        <end position="79"/>
    </location>
</feature>
<evidence type="ECO:0000313" key="3">
    <source>
        <dbReference type="EMBL" id="SDD63739.1"/>
    </source>
</evidence>
<sequence length="187" mass="20794">MSVVGVDLTAEFCDAATELSRWVGLSDKTKFQQGDALNLAFDDCEFDAAITVHVAMNIENKMRMYEEARRILSAGGTFAVYDILRGAGEDILYPVPWARDPSISHLATPDEMETLLADAGFEIVRVIDSTEDSLQWLEARTAQTGAAKPLPVTTELLFGPEFREMTQNQLRGLKERRILTVSYICKA</sequence>
<dbReference type="PANTHER" id="PTHR44068">
    <property type="entry name" value="ZGC:194242"/>
    <property type="match status" value="1"/>
</dbReference>
<evidence type="ECO:0000259" key="2">
    <source>
        <dbReference type="Pfam" id="PF08241"/>
    </source>
</evidence>
<accession>A0A1G6WD62</accession>
<dbReference type="InterPro" id="IPR029063">
    <property type="entry name" value="SAM-dependent_MTases_sf"/>
</dbReference>
<keyword evidence="3" id="KW-0489">Methyltransferase</keyword>
<dbReference type="AlphaFoldDB" id="A0A1G6WD62"/>
<dbReference type="GO" id="GO:0008757">
    <property type="term" value="F:S-adenosylmethionine-dependent methyltransferase activity"/>
    <property type="evidence" value="ECO:0007669"/>
    <property type="project" value="InterPro"/>
</dbReference>
<dbReference type="PANTHER" id="PTHR44068:SF11">
    <property type="entry name" value="GERANYL DIPHOSPHATE 2-C-METHYLTRANSFERASE"/>
    <property type="match status" value="1"/>
</dbReference>
<keyword evidence="1 3" id="KW-0808">Transferase</keyword>
<dbReference type="CDD" id="cd02440">
    <property type="entry name" value="AdoMet_MTases"/>
    <property type="match status" value="1"/>
</dbReference>
<protein>
    <submittedName>
        <fullName evidence="3">Methyltransferase domain-containing protein</fullName>
    </submittedName>
</protein>